<dbReference type="EMBL" id="LR743511">
    <property type="protein sequence ID" value="CAA2145290.1"/>
    <property type="molecule type" value="Genomic_DNA"/>
</dbReference>
<protein>
    <submittedName>
        <fullName evidence="1">Uncharacterized protein</fullName>
    </submittedName>
</protein>
<dbReference type="AlphaFoldDB" id="A0A679KDB0"/>
<proteinExistence type="predicted"/>
<reference evidence="1" key="1">
    <citation type="submission" date="2019-12" db="EMBL/GenBank/DDBJ databases">
        <authorList>
            <person name="Cremers G."/>
        </authorList>
    </citation>
    <scope>NUCLEOTIDE SEQUENCE</scope>
    <source>
        <strain evidence="1">Mbul2</strain>
    </source>
</reference>
<accession>A0A679KDB0</accession>
<gene>
    <name evidence="1" type="ORF">MBLL_04411</name>
</gene>
<evidence type="ECO:0000313" key="1">
    <source>
        <dbReference type="EMBL" id="CAA2145290.1"/>
    </source>
</evidence>
<organism evidence="1">
    <name type="scientific">Methylobacterium bullatum</name>
    <dbReference type="NCBI Taxonomy" id="570505"/>
    <lineage>
        <taxon>Bacteria</taxon>
        <taxon>Pseudomonadati</taxon>
        <taxon>Pseudomonadota</taxon>
        <taxon>Alphaproteobacteria</taxon>
        <taxon>Hyphomicrobiales</taxon>
        <taxon>Methylobacteriaceae</taxon>
        <taxon>Methylobacterium</taxon>
    </lineage>
</organism>
<sequence>MRPRFRAVEDEGRWAVLKVSRFVCVMCTVLGISWPAMAQRPSTLDMTCPDARAVVSRSRGIVLGTGGSTYDRFVRDRGACEVTEITIPAYAPTRDTADCFIGYRCREPGRGDRFDGF</sequence>
<name>A0A679KDB0_9HYPH</name>